<accession>A0A3P1VBG6</accession>
<dbReference type="SUPFAM" id="SSF110395">
    <property type="entry name" value="CutC-like"/>
    <property type="match status" value="1"/>
</dbReference>
<sequence>MNAMKLTSSAPSLKYQPLDRSSAPAWRHPDHVVLEVCVEDIEGVRIAAREGADRVELGDNLTASGTTSSIGTIEAAIFAAAEQVEERRALAGPHWMRTSAAAPFGLRVLIRPRGGCFVYDADEGRAMIADVRRIAALAREMSEFTRPQITGGGAFLPPAVELGFVIGALTPDGAVDRGLVRLLMGMAEGAPVTFHRAFDDTRDPVEIYGDLGGLGLDYVLTSGGAATAAQGAQVIAGLAGAGGPTVIAAGGIRPDSISALVESTGVREVHMRLAKEGLQPGEPQRTDPAQVRRAVEVTRALTPPAAAGQEGR</sequence>
<dbReference type="PANTHER" id="PTHR12598">
    <property type="entry name" value="COPPER HOMEOSTASIS PROTEIN CUTC"/>
    <property type="match status" value="1"/>
</dbReference>
<dbReference type="EMBL" id="RQZC01000001">
    <property type="protein sequence ID" value="RRD30956.1"/>
    <property type="molecule type" value="Genomic_DNA"/>
</dbReference>
<comment type="similarity">
    <text evidence="1 2">Belongs to the CutC family.</text>
</comment>
<dbReference type="Proteomes" id="UP000271272">
    <property type="component" value="Unassembled WGS sequence"/>
</dbReference>
<comment type="caution">
    <text evidence="2">Once thought to be involved in copper homeostasis, experiments in E.coli have shown this is not the case.</text>
</comment>
<dbReference type="GO" id="GO:0005737">
    <property type="term" value="C:cytoplasm"/>
    <property type="evidence" value="ECO:0007669"/>
    <property type="project" value="UniProtKB-SubCell"/>
</dbReference>
<dbReference type="GO" id="GO:0005507">
    <property type="term" value="F:copper ion binding"/>
    <property type="evidence" value="ECO:0007669"/>
    <property type="project" value="TreeGrafter"/>
</dbReference>
<keyword evidence="2" id="KW-0963">Cytoplasm</keyword>
<evidence type="ECO:0000256" key="2">
    <source>
        <dbReference type="HAMAP-Rule" id="MF_00795"/>
    </source>
</evidence>
<protein>
    <recommendedName>
        <fullName evidence="2">PF03932 family protein CutC</fullName>
    </recommendedName>
</protein>
<dbReference type="HAMAP" id="MF_00795">
    <property type="entry name" value="CutC"/>
    <property type="match status" value="1"/>
</dbReference>
<comment type="caution">
    <text evidence="3">The sequence shown here is derived from an EMBL/GenBank/DDBJ whole genome shotgun (WGS) entry which is preliminary data.</text>
</comment>
<evidence type="ECO:0000313" key="4">
    <source>
        <dbReference type="Proteomes" id="UP000271272"/>
    </source>
</evidence>
<dbReference type="PANTHER" id="PTHR12598:SF0">
    <property type="entry name" value="COPPER HOMEOSTASIS PROTEIN CUTC HOMOLOG"/>
    <property type="match status" value="1"/>
</dbReference>
<keyword evidence="4" id="KW-1185">Reference proteome</keyword>
<dbReference type="AlphaFoldDB" id="A0A3P1VBG6"/>
<gene>
    <name evidence="2" type="primary">cutC</name>
    <name evidence="3" type="ORF">EII10_02445</name>
</gene>
<evidence type="ECO:0000313" key="3">
    <source>
        <dbReference type="EMBL" id="RRD30956.1"/>
    </source>
</evidence>
<evidence type="ECO:0000256" key="1">
    <source>
        <dbReference type="ARBA" id="ARBA00007768"/>
    </source>
</evidence>
<dbReference type="Gene3D" id="3.20.20.380">
    <property type="entry name" value="Copper homeostasis (CutC) domain"/>
    <property type="match status" value="1"/>
</dbReference>
<proteinExistence type="inferred from homology"/>
<reference evidence="3 4" key="1">
    <citation type="submission" date="2018-11" db="EMBL/GenBank/DDBJ databases">
        <title>Genomes From Bacteria Associated with the Canine Oral Cavity: a Test Case for Automated Genome-Based Taxonomic Assignment.</title>
        <authorList>
            <person name="Coil D.A."/>
            <person name="Jospin G."/>
            <person name="Darling A.E."/>
            <person name="Wallis C."/>
            <person name="Davis I.J."/>
            <person name="Harris S."/>
            <person name="Eisen J.A."/>
            <person name="Holcombe L.J."/>
            <person name="O'Flynn C."/>
        </authorList>
    </citation>
    <scope>NUCLEOTIDE SEQUENCE [LARGE SCALE GENOMIC DNA]</scope>
    <source>
        <strain evidence="3 4">OH5050</strain>
    </source>
</reference>
<dbReference type="InterPro" id="IPR005627">
    <property type="entry name" value="CutC-like"/>
</dbReference>
<name>A0A3P1VBG6_9ACTO</name>
<comment type="subcellular location">
    <subcellularLocation>
        <location evidence="2">Cytoplasm</location>
    </subcellularLocation>
</comment>
<dbReference type="Pfam" id="PF03932">
    <property type="entry name" value="CutC"/>
    <property type="match status" value="2"/>
</dbReference>
<organism evidence="3 4">
    <name type="scientific">Actinomyces bowdenii</name>
    <dbReference type="NCBI Taxonomy" id="131109"/>
    <lineage>
        <taxon>Bacteria</taxon>
        <taxon>Bacillati</taxon>
        <taxon>Actinomycetota</taxon>
        <taxon>Actinomycetes</taxon>
        <taxon>Actinomycetales</taxon>
        <taxon>Actinomycetaceae</taxon>
        <taxon>Actinomyces</taxon>
    </lineage>
</organism>
<dbReference type="OrthoDB" id="9815677at2"/>
<dbReference type="InterPro" id="IPR036822">
    <property type="entry name" value="CutC-like_dom_sf"/>
</dbReference>